<dbReference type="EMBL" id="JACMSC010000007">
    <property type="protein sequence ID" value="KAG6515716.1"/>
    <property type="molecule type" value="Genomic_DNA"/>
</dbReference>
<name>A0A8J5LEK7_ZINOF</name>
<reference evidence="2 3" key="1">
    <citation type="submission" date="2020-08" db="EMBL/GenBank/DDBJ databases">
        <title>Plant Genome Project.</title>
        <authorList>
            <person name="Zhang R.-G."/>
        </authorList>
    </citation>
    <scope>NUCLEOTIDE SEQUENCE [LARGE SCALE GENOMIC DNA]</scope>
    <source>
        <tissue evidence="2">Rhizome</tissue>
    </source>
</reference>
<evidence type="ECO:0000313" key="2">
    <source>
        <dbReference type="EMBL" id="KAG6515716.1"/>
    </source>
</evidence>
<protein>
    <submittedName>
        <fullName evidence="2">Uncharacterized protein</fullName>
    </submittedName>
</protein>
<sequence>MTGNEQRNGAKSSSPTAAAPEAAETAGEAAEKGACVATGVGRCGGCEANGDGGEREGDRMCRICHLSSRSGEGGSELILLVSLQGRARLRAPPLCRGLVCGKGQQKILELCCEICGANAKNITIVIDSRVLEEGHARKELNTQNPHDSGERIVCWSAATRRKGEAPFPCSVQWRQRRGGEEKSRENEE</sequence>
<organism evidence="2 3">
    <name type="scientific">Zingiber officinale</name>
    <name type="common">Ginger</name>
    <name type="synonym">Amomum zingiber</name>
    <dbReference type="NCBI Taxonomy" id="94328"/>
    <lineage>
        <taxon>Eukaryota</taxon>
        <taxon>Viridiplantae</taxon>
        <taxon>Streptophyta</taxon>
        <taxon>Embryophyta</taxon>
        <taxon>Tracheophyta</taxon>
        <taxon>Spermatophyta</taxon>
        <taxon>Magnoliopsida</taxon>
        <taxon>Liliopsida</taxon>
        <taxon>Zingiberales</taxon>
        <taxon>Zingiberaceae</taxon>
        <taxon>Zingiber</taxon>
    </lineage>
</organism>
<feature type="region of interest" description="Disordered" evidence="1">
    <location>
        <begin position="1"/>
        <end position="25"/>
    </location>
</feature>
<feature type="compositionally biased region" description="Low complexity" evidence="1">
    <location>
        <begin position="9"/>
        <end position="25"/>
    </location>
</feature>
<accession>A0A8J5LEK7</accession>
<evidence type="ECO:0000313" key="3">
    <source>
        <dbReference type="Proteomes" id="UP000734854"/>
    </source>
</evidence>
<evidence type="ECO:0000256" key="1">
    <source>
        <dbReference type="SAM" id="MobiDB-lite"/>
    </source>
</evidence>
<dbReference type="AlphaFoldDB" id="A0A8J5LEK7"/>
<proteinExistence type="predicted"/>
<keyword evidence="3" id="KW-1185">Reference proteome</keyword>
<gene>
    <name evidence="2" type="ORF">ZIOFF_026145</name>
</gene>
<dbReference type="Proteomes" id="UP000734854">
    <property type="component" value="Unassembled WGS sequence"/>
</dbReference>
<comment type="caution">
    <text evidence="2">The sequence shown here is derived from an EMBL/GenBank/DDBJ whole genome shotgun (WGS) entry which is preliminary data.</text>
</comment>